<dbReference type="GO" id="GO:0003677">
    <property type="term" value="F:DNA binding"/>
    <property type="evidence" value="ECO:0007669"/>
    <property type="project" value="UniProtKB-KW"/>
</dbReference>
<gene>
    <name evidence="7" type="ORF">TAV2_LOCUS4570</name>
</gene>
<keyword evidence="4" id="KW-0539">Nucleus</keyword>
<dbReference type="CDD" id="cd00167">
    <property type="entry name" value="SANT"/>
    <property type="match status" value="1"/>
</dbReference>
<evidence type="ECO:0000313" key="8">
    <source>
        <dbReference type="Proteomes" id="UP000836841"/>
    </source>
</evidence>
<dbReference type="PANTHER" id="PTHR47994:SF5">
    <property type="entry name" value="F14D16.11-RELATED"/>
    <property type="match status" value="1"/>
</dbReference>
<dbReference type="Pfam" id="PF00249">
    <property type="entry name" value="Myb_DNA-binding"/>
    <property type="match status" value="1"/>
</dbReference>
<feature type="domain" description="HTH myb-type" evidence="6">
    <location>
        <begin position="1"/>
        <end position="31"/>
    </location>
</feature>
<feature type="domain" description="Myb-like" evidence="5">
    <location>
        <begin position="1"/>
        <end position="27"/>
    </location>
</feature>
<comment type="subcellular location">
    <subcellularLocation>
        <location evidence="1">Nucleus</location>
    </subcellularLocation>
</comment>
<dbReference type="EMBL" id="CAJVSB020000135">
    <property type="protein sequence ID" value="CAH2041868.1"/>
    <property type="molecule type" value="Genomic_DNA"/>
</dbReference>
<dbReference type="InterPro" id="IPR001005">
    <property type="entry name" value="SANT/Myb"/>
</dbReference>
<keyword evidence="8" id="KW-1185">Reference proteome</keyword>
<dbReference type="InterPro" id="IPR015495">
    <property type="entry name" value="Myb_TF_plants"/>
</dbReference>
<sequence>MIAWSAIAARLPGRTDNEIKNFWNTHIRKRLLRMGIDPVTHSPRLDLLDMPSILSSQMSLSSWLGVQPLVNQSS</sequence>
<comment type="caution">
    <text evidence="7">The sequence shown here is derived from an EMBL/GenBank/DDBJ whole genome shotgun (WGS) entry which is preliminary data.</text>
</comment>
<dbReference type="Gene3D" id="1.10.10.60">
    <property type="entry name" value="Homeodomain-like"/>
    <property type="match status" value="1"/>
</dbReference>
<evidence type="ECO:0000256" key="1">
    <source>
        <dbReference type="ARBA" id="ARBA00004123"/>
    </source>
</evidence>
<dbReference type="SUPFAM" id="SSF46689">
    <property type="entry name" value="Homeodomain-like"/>
    <property type="match status" value="1"/>
</dbReference>
<evidence type="ECO:0000256" key="4">
    <source>
        <dbReference type="ARBA" id="ARBA00023242"/>
    </source>
</evidence>
<evidence type="ECO:0000256" key="3">
    <source>
        <dbReference type="ARBA" id="ARBA00023125"/>
    </source>
</evidence>
<dbReference type="Proteomes" id="UP000836841">
    <property type="component" value="Unassembled WGS sequence"/>
</dbReference>
<accession>A0AAU9RH11</accession>
<reference evidence="7 8" key="1">
    <citation type="submission" date="2022-03" db="EMBL/GenBank/DDBJ databases">
        <authorList>
            <person name="Nunn A."/>
            <person name="Chopra R."/>
            <person name="Nunn A."/>
            <person name="Contreras Garrido A."/>
        </authorList>
    </citation>
    <scope>NUCLEOTIDE SEQUENCE [LARGE SCALE GENOMIC DNA]</scope>
</reference>
<dbReference type="InterPro" id="IPR009057">
    <property type="entry name" value="Homeodomain-like_sf"/>
</dbReference>
<protein>
    <submittedName>
        <fullName evidence="7">Uncharacterized protein</fullName>
    </submittedName>
</protein>
<dbReference type="GO" id="GO:0005634">
    <property type="term" value="C:nucleus"/>
    <property type="evidence" value="ECO:0007669"/>
    <property type="project" value="UniProtKB-SubCell"/>
</dbReference>
<name>A0AAU9RH11_THLAR</name>
<evidence type="ECO:0000313" key="7">
    <source>
        <dbReference type="EMBL" id="CAH2041868.1"/>
    </source>
</evidence>
<evidence type="ECO:0000259" key="6">
    <source>
        <dbReference type="PROSITE" id="PS51294"/>
    </source>
</evidence>
<dbReference type="PROSITE" id="PS50090">
    <property type="entry name" value="MYB_LIKE"/>
    <property type="match status" value="1"/>
</dbReference>
<keyword evidence="2" id="KW-0677">Repeat</keyword>
<proteinExistence type="predicted"/>
<evidence type="ECO:0000259" key="5">
    <source>
        <dbReference type="PROSITE" id="PS50090"/>
    </source>
</evidence>
<dbReference type="AlphaFoldDB" id="A0AAU9RH11"/>
<evidence type="ECO:0000256" key="2">
    <source>
        <dbReference type="ARBA" id="ARBA00022737"/>
    </source>
</evidence>
<dbReference type="InterPro" id="IPR017930">
    <property type="entry name" value="Myb_dom"/>
</dbReference>
<dbReference type="PANTHER" id="PTHR47994">
    <property type="entry name" value="F14D16.11-RELATED"/>
    <property type="match status" value="1"/>
</dbReference>
<keyword evidence="3" id="KW-0238">DNA-binding</keyword>
<organism evidence="7 8">
    <name type="scientific">Thlaspi arvense</name>
    <name type="common">Field penny-cress</name>
    <dbReference type="NCBI Taxonomy" id="13288"/>
    <lineage>
        <taxon>Eukaryota</taxon>
        <taxon>Viridiplantae</taxon>
        <taxon>Streptophyta</taxon>
        <taxon>Embryophyta</taxon>
        <taxon>Tracheophyta</taxon>
        <taxon>Spermatophyta</taxon>
        <taxon>Magnoliopsida</taxon>
        <taxon>eudicotyledons</taxon>
        <taxon>Gunneridae</taxon>
        <taxon>Pentapetalae</taxon>
        <taxon>rosids</taxon>
        <taxon>malvids</taxon>
        <taxon>Brassicales</taxon>
        <taxon>Brassicaceae</taxon>
        <taxon>Thlaspideae</taxon>
        <taxon>Thlaspi</taxon>
    </lineage>
</organism>
<dbReference type="PROSITE" id="PS51294">
    <property type="entry name" value="HTH_MYB"/>
    <property type="match status" value="1"/>
</dbReference>